<evidence type="ECO:0000313" key="1">
    <source>
        <dbReference type="EMBL" id="KAG2405004.1"/>
    </source>
</evidence>
<organism evidence="1 2">
    <name type="scientific">Phaseolus angularis</name>
    <name type="common">Azuki bean</name>
    <name type="synonym">Vigna angularis</name>
    <dbReference type="NCBI Taxonomy" id="3914"/>
    <lineage>
        <taxon>Eukaryota</taxon>
        <taxon>Viridiplantae</taxon>
        <taxon>Streptophyta</taxon>
        <taxon>Embryophyta</taxon>
        <taxon>Tracheophyta</taxon>
        <taxon>Spermatophyta</taxon>
        <taxon>Magnoliopsida</taxon>
        <taxon>eudicotyledons</taxon>
        <taxon>Gunneridae</taxon>
        <taxon>Pentapetalae</taxon>
        <taxon>rosids</taxon>
        <taxon>fabids</taxon>
        <taxon>Fabales</taxon>
        <taxon>Fabaceae</taxon>
        <taxon>Papilionoideae</taxon>
        <taxon>50 kb inversion clade</taxon>
        <taxon>NPAAA clade</taxon>
        <taxon>indigoferoid/millettioid clade</taxon>
        <taxon>Phaseoleae</taxon>
        <taxon>Vigna</taxon>
    </lineage>
</organism>
<protein>
    <submittedName>
        <fullName evidence="1">Uncharacterized protein</fullName>
    </submittedName>
</protein>
<dbReference type="Proteomes" id="UP000743370">
    <property type="component" value="Unassembled WGS sequence"/>
</dbReference>
<reference evidence="1 2" key="1">
    <citation type="submission" date="2020-05" db="EMBL/GenBank/DDBJ databases">
        <title>Vigna angularis (adzuki bean) Var. LongXiaoDou No. 4 denovo assembly.</title>
        <authorList>
            <person name="Xiang H."/>
        </authorList>
    </citation>
    <scope>NUCLEOTIDE SEQUENCE [LARGE SCALE GENOMIC DNA]</scope>
    <source>
        <tissue evidence="1">Leaf</tissue>
    </source>
</reference>
<dbReference type="AlphaFoldDB" id="A0A8T0KZ90"/>
<gene>
    <name evidence="1" type="ORF">HKW66_Vig0042590</name>
</gene>
<dbReference type="EMBL" id="JABFOF010000002">
    <property type="protein sequence ID" value="KAG2405004.1"/>
    <property type="molecule type" value="Genomic_DNA"/>
</dbReference>
<comment type="caution">
    <text evidence="1">The sequence shown here is derived from an EMBL/GenBank/DDBJ whole genome shotgun (WGS) entry which is preliminary data.</text>
</comment>
<evidence type="ECO:0000313" key="2">
    <source>
        <dbReference type="Proteomes" id="UP000743370"/>
    </source>
</evidence>
<name>A0A8T0KZ90_PHAAN</name>
<accession>A0A8T0KZ90</accession>
<proteinExistence type="predicted"/>
<sequence length="76" mass="8322">MANDDSSSISNPHEPSKPFTCITLNVLASLGSSISVEDMTDHVLRGLDDGYRVVIDSVNARDIAIIFYDLLEKLLI</sequence>